<evidence type="ECO:0000313" key="2">
    <source>
        <dbReference type="Proteomes" id="UP000812440"/>
    </source>
</evidence>
<evidence type="ECO:0000313" key="1">
    <source>
        <dbReference type="EMBL" id="KAG8438235.1"/>
    </source>
</evidence>
<name>A0A8T2IZ40_9PIPI</name>
<keyword evidence="2" id="KW-1185">Reference proteome</keyword>
<protein>
    <submittedName>
        <fullName evidence="1">Uncharacterized protein</fullName>
    </submittedName>
</protein>
<comment type="caution">
    <text evidence="1">The sequence shown here is derived from an EMBL/GenBank/DDBJ whole genome shotgun (WGS) entry which is preliminary data.</text>
</comment>
<dbReference type="EMBL" id="JAACNH010000007">
    <property type="protein sequence ID" value="KAG8438235.1"/>
    <property type="molecule type" value="Genomic_DNA"/>
</dbReference>
<organism evidence="1 2">
    <name type="scientific">Hymenochirus boettgeri</name>
    <name type="common">Congo dwarf clawed frog</name>
    <dbReference type="NCBI Taxonomy" id="247094"/>
    <lineage>
        <taxon>Eukaryota</taxon>
        <taxon>Metazoa</taxon>
        <taxon>Chordata</taxon>
        <taxon>Craniata</taxon>
        <taxon>Vertebrata</taxon>
        <taxon>Euteleostomi</taxon>
        <taxon>Amphibia</taxon>
        <taxon>Batrachia</taxon>
        <taxon>Anura</taxon>
        <taxon>Pipoidea</taxon>
        <taxon>Pipidae</taxon>
        <taxon>Pipinae</taxon>
        <taxon>Hymenochirus</taxon>
    </lineage>
</organism>
<gene>
    <name evidence="1" type="ORF">GDO86_008796</name>
</gene>
<dbReference type="Proteomes" id="UP000812440">
    <property type="component" value="Chromosome 4"/>
</dbReference>
<accession>A0A8T2IZ40</accession>
<sequence>MNWENHRTEALRTPAVTSFRFELLRIHPHDVNQRKRCYILRLGTMDT</sequence>
<dbReference type="AlphaFoldDB" id="A0A8T2IZ40"/>
<reference evidence="1" key="1">
    <citation type="thesis" date="2020" institute="ProQuest LLC" country="789 East Eisenhower Parkway, Ann Arbor, MI, USA">
        <title>Comparative Genomics and Chromosome Evolution.</title>
        <authorList>
            <person name="Mudd A.B."/>
        </authorList>
    </citation>
    <scope>NUCLEOTIDE SEQUENCE</scope>
    <source>
        <strain evidence="1">Female2</strain>
        <tissue evidence="1">Blood</tissue>
    </source>
</reference>
<proteinExistence type="predicted"/>